<evidence type="ECO:0000256" key="2">
    <source>
        <dbReference type="ARBA" id="ARBA00023125"/>
    </source>
</evidence>
<dbReference type="PROSITE" id="PS01081">
    <property type="entry name" value="HTH_TETR_1"/>
    <property type="match status" value="1"/>
</dbReference>
<proteinExistence type="predicted"/>
<evidence type="ECO:0000256" key="4">
    <source>
        <dbReference type="PROSITE-ProRule" id="PRU00335"/>
    </source>
</evidence>
<keyword evidence="3" id="KW-0804">Transcription</keyword>
<evidence type="ECO:0000313" key="6">
    <source>
        <dbReference type="EMBL" id="OLP51697.1"/>
    </source>
</evidence>
<comment type="caution">
    <text evidence="6">The sequence shown here is derived from an EMBL/GenBank/DDBJ whole genome shotgun (WGS) entry which is preliminary data.</text>
</comment>
<dbReference type="InterPro" id="IPR009057">
    <property type="entry name" value="Homeodomain-like_sf"/>
</dbReference>
<reference evidence="6 7" key="1">
    <citation type="submission" date="2016-09" db="EMBL/GenBank/DDBJ databases">
        <title>Rhizobium oryziradicis sp. nov., isolated from the root of rice.</title>
        <authorList>
            <person name="Zhao J."/>
            <person name="Zhang X."/>
        </authorList>
    </citation>
    <scope>NUCLEOTIDE SEQUENCE [LARGE SCALE GENOMIC DNA]</scope>
    <source>
        <strain evidence="6 7">14971</strain>
    </source>
</reference>
<dbReference type="Pfam" id="PF00440">
    <property type="entry name" value="TetR_N"/>
    <property type="match status" value="1"/>
</dbReference>
<dbReference type="InterPro" id="IPR023772">
    <property type="entry name" value="DNA-bd_HTH_TetR-type_CS"/>
</dbReference>
<evidence type="ECO:0000256" key="1">
    <source>
        <dbReference type="ARBA" id="ARBA00023015"/>
    </source>
</evidence>
<feature type="domain" description="HTH tetR-type" evidence="5">
    <location>
        <begin position="1"/>
        <end position="55"/>
    </location>
</feature>
<keyword evidence="1" id="KW-0805">Transcription regulation</keyword>
<dbReference type="Proteomes" id="UP000185598">
    <property type="component" value="Unassembled WGS sequence"/>
</dbReference>
<dbReference type="Gene3D" id="1.10.357.10">
    <property type="entry name" value="Tetracycline Repressor, domain 2"/>
    <property type="match status" value="1"/>
</dbReference>
<dbReference type="SUPFAM" id="SSF46689">
    <property type="entry name" value="Homeodomain-like"/>
    <property type="match status" value="1"/>
</dbReference>
<dbReference type="STRING" id="887144.BJF91_16880"/>
<dbReference type="PROSITE" id="PS50977">
    <property type="entry name" value="HTH_TETR_2"/>
    <property type="match status" value="1"/>
</dbReference>
<dbReference type="Gene3D" id="1.10.10.60">
    <property type="entry name" value="Homeodomain-like"/>
    <property type="match status" value="1"/>
</dbReference>
<evidence type="ECO:0000313" key="7">
    <source>
        <dbReference type="Proteomes" id="UP000185598"/>
    </source>
</evidence>
<dbReference type="PRINTS" id="PR00455">
    <property type="entry name" value="HTHTETR"/>
</dbReference>
<keyword evidence="7" id="KW-1185">Reference proteome</keyword>
<sequence>MLDAASRLFRAKGFDSVTVAEIMQGAGLTHGGFYGHFSSKDDLIEQTLAHCLTMGSDEPFDLQAYVAHYLSPEHRDNPADGCPFAALAAYVQRQGRDARMVMSDGARTLVSRMAGDQDTRAGTGPSIIGSWAAMVGAMILARAVDDPDLSDRILEETRSLVALTLARPNTEDTALTGV</sequence>
<protein>
    <submittedName>
        <fullName evidence="6">Transcriptional regulator</fullName>
    </submittedName>
</protein>
<dbReference type="PANTHER" id="PTHR47506:SF7">
    <property type="entry name" value="TRANSCRIPTIONAL REGULATORY PROTEIN"/>
    <property type="match status" value="1"/>
</dbReference>
<organism evidence="6 7">
    <name type="scientific">Allorhizobium taibaishanense</name>
    <dbReference type="NCBI Taxonomy" id="887144"/>
    <lineage>
        <taxon>Bacteria</taxon>
        <taxon>Pseudomonadati</taxon>
        <taxon>Pseudomonadota</taxon>
        <taxon>Alphaproteobacteria</taxon>
        <taxon>Hyphomicrobiales</taxon>
        <taxon>Rhizobiaceae</taxon>
        <taxon>Rhizobium/Agrobacterium group</taxon>
        <taxon>Allorhizobium</taxon>
    </lineage>
</organism>
<dbReference type="EMBL" id="MKIN01000019">
    <property type="protein sequence ID" value="OLP51697.1"/>
    <property type="molecule type" value="Genomic_DNA"/>
</dbReference>
<evidence type="ECO:0000259" key="5">
    <source>
        <dbReference type="PROSITE" id="PS50977"/>
    </source>
</evidence>
<name>A0A1Q9AA41_9HYPH</name>
<keyword evidence="2 4" id="KW-0238">DNA-binding</keyword>
<dbReference type="AlphaFoldDB" id="A0A1Q9AA41"/>
<dbReference type="InterPro" id="IPR001647">
    <property type="entry name" value="HTH_TetR"/>
</dbReference>
<dbReference type="SUPFAM" id="SSF48498">
    <property type="entry name" value="Tetracyclin repressor-like, C-terminal domain"/>
    <property type="match status" value="1"/>
</dbReference>
<feature type="DNA-binding region" description="H-T-H motif" evidence="4">
    <location>
        <begin position="18"/>
        <end position="37"/>
    </location>
</feature>
<gene>
    <name evidence="6" type="ORF">BJF91_16880</name>
</gene>
<accession>A0A1Q9AA41</accession>
<dbReference type="GO" id="GO:0003677">
    <property type="term" value="F:DNA binding"/>
    <property type="evidence" value="ECO:0007669"/>
    <property type="project" value="UniProtKB-UniRule"/>
</dbReference>
<dbReference type="PANTHER" id="PTHR47506">
    <property type="entry name" value="TRANSCRIPTIONAL REGULATORY PROTEIN"/>
    <property type="match status" value="1"/>
</dbReference>
<dbReference type="RefSeq" id="WP_075613391.1">
    <property type="nucleotide sequence ID" value="NZ_JACIED010000006.1"/>
</dbReference>
<evidence type="ECO:0000256" key="3">
    <source>
        <dbReference type="ARBA" id="ARBA00023163"/>
    </source>
</evidence>
<dbReference type="InterPro" id="IPR036271">
    <property type="entry name" value="Tet_transcr_reg_TetR-rel_C_sf"/>
</dbReference>